<evidence type="ECO:0000256" key="2">
    <source>
        <dbReference type="SAM" id="MobiDB-lite"/>
    </source>
</evidence>
<feature type="compositionally biased region" description="Polar residues" evidence="2">
    <location>
        <begin position="239"/>
        <end position="251"/>
    </location>
</feature>
<reference evidence="5 6" key="1">
    <citation type="journal article" date="2016" name="Mol. Biol. Evol.">
        <title>Comparative Genomics of Early-Diverging Mushroom-Forming Fungi Provides Insights into the Origins of Lignocellulose Decay Capabilities.</title>
        <authorList>
            <person name="Nagy L.G."/>
            <person name="Riley R."/>
            <person name="Tritt A."/>
            <person name="Adam C."/>
            <person name="Daum C."/>
            <person name="Floudas D."/>
            <person name="Sun H."/>
            <person name="Yadav J.S."/>
            <person name="Pangilinan J."/>
            <person name="Larsson K.H."/>
            <person name="Matsuura K."/>
            <person name="Barry K."/>
            <person name="Labutti K."/>
            <person name="Kuo R."/>
            <person name="Ohm R.A."/>
            <person name="Bhattacharya S.S."/>
            <person name="Shirouzu T."/>
            <person name="Yoshinaga Y."/>
            <person name="Martin F.M."/>
            <person name="Grigoriev I.V."/>
            <person name="Hibbett D.S."/>
        </authorList>
    </citation>
    <scope>NUCLEOTIDE SEQUENCE [LARGE SCALE GENOMIC DNA]</scope>
    <source>
        <strain evidence="5 6">L-15889</strain>
    </source>
</reference>
<name>A0A165L938_9APHY</name>
<feature type="domain" description="HTH myb-type" evidence="4">
    <location>
        <begin position="321"/>
        <end position="380"/>
    </location>
</feature>
<dbReference type="CDD" id="cd00167">
    <property type="entry name" value="SANT"/>
    <property type="match status" value="1"/>
</dbReference>
<dbReference type="InterPro" id="IPR009057">
    <property type="entry name" value="Homeodomain-like_sf"/>
</dbReference>
<dbReference type="Proteomes" id="UP000076727">
    <property type="component" value="Unassembled WGS sequence"/>
</dbReference>
<gene>
    <name evidence="5" type="ORF">DAEQUDRAFT_733073</name>
</gene>
<feature type="domain" description="Myb-like" evidence="3">
    <location>
        <begin position="321"/>
        <end position="376"/>
    </location>
</feature>
<accession>A0A165L938</accession>
<dbReference type="PANTHER" id="PTHR22705:SF0">
    <property type="entry name" value="ZZ-TYPE ZINC FINGER-CONTAINING PROTEIN 3"/>
    <property type="match status" value="1"/>
</dbReference>
<dbReference type="STRING" id="1314783.A0A165L938"/>
<feature type="region of interest" description="Disordered" evidence="2">
    <location>
        <begin position="210"/>
        <end position="327"/>
    </location>
</feature>
<evidence type="ECO:0000259" key="4">
    <source>
        <dbReference type="PROSITE" id="PS51294"/>
    </source>
</evidence>
<dbReference type="SUPFAM" id="SSF46689">
    <property type="entry name" value="Homeodomain-like"/>
    <property type="match status" value="1"/>
</dbReference>
<dbReference type="InterPro" id="IPR037830">
    <property type="entry name" value="ZZZ3"/>
</dbReference>
<evidence type="ECO:0000259" key="3">
    <source>
        <dbReference type="PROSITE" id="PS50090"/>
    </source>
</evidence>
<dbReference type="Gene3D" id="1.10.10.60">
    <property type="entry name" value="Homeodomain-like"/>
    <property type="match status" value="1"/>
</dbReference>
<dbReference type="InterPro" id="IPR017930">
    <property type="entry name" value="Myb_dom"/>
</dbReference>
<dbReference type="PROSITE" id="PS50090">
    <property type="entry name" value="MYB_LIKE"/>
    <property type="match status" value="1"/>
</dbReference>
<feature type="compositionally biased region" description="Low complexity" evidence="2">
    <location>
        <begin position="273"/>
        <end position="282"/>
    </location>
</feature>
<feature type="compositionally biased region" description="Basic and acidic residues" evidence="2">
    <location>
        <begin position="313"/>
        <end position="324"/>
    </location>
</feature>
<dbReference type="InterPro" id="IPR001005">
    <property type="entry name" value="SANT/Myb"/>
</dbReference>
<sequence length="394" mass="43437">MEEKRAKTLEALSTFIQSQKALLEQTQRDITRLRELRESVATRPDDALDILTQQVGEVAIPLSAQPDIAASVVQELDWGLFSTCDSLSFTNLASSLRHAQAEPNKPSLKQTSEPSDLQKLVKDARLTIIDPILPAYAFLDEPDSEPDEPPDREDFRRALEREKIRELKQRRINSDATVPVFAGIRRPTQASSGVYIRRDQEDESAEVDISLDAEEDEGGERAPSIFDGIGAVPMGVDTPPTSVASPMSTKAVSLPSVDKPSHDRRPTKKTRRSAAPVASSSSTHARGKKAKAKGEAGTDEPMLVPDDVADAGKGSKKEKQKPETYKQAWSVSEQHLLERLLEEIPDGTKNRWARISQAMGGRRTARQVASRVQKYFEKLKRFGVEVTGSTKSAS</sequence>
<keyword evidence="6" id="KW-1185">Reference proteome</keyword>
<dbReference type="EMBL" id="KV429141">
    <property type="protein sequence ID" value="KZT64107.1"/>
    <property type="molecule type" value="Genomic_DNA"/>
</dbReference>
<proteinExistence type="predicted"/>
<dbReference type="OrthoDB" id="424753at2759"/>
<dbReference type="PANTHER" id="PTHR22705">
    <property type="entry name" value="ZINC FINGER, ZZ DOMAIN CONTAINING 3"/>
    <property type="match status" value="1"/>
</dbReference>
<evidence type="ECO:0000313" key="6">
    <source>
        <dbReference type="Proteomes" id="UP000076727"/>
    </source>
</evidence>
<dbReference type="SMART" id="SM00717">
    <property type="entry name" value="SANT"/>
    <property type="match status" value="1"/>
</dbReference>
<dbReference type="PROSITE" id="PS51294">
    <property type="entry name" value="HTH_MYB"/>
    <property type="match status" value="1"/>
</dbReference>
<feature type="coiled-coil region" evidence="1">
    <location>
        <begin position="16"/>
        <end position="43"/>
    </location>
</feature>
<protein>
    <submittedName>
        <fullName evidence="5">Uncharacterized protein</fullName>
    </submittedName>
</protein>
<keyword evidence="1" id="KW-0175">Coiled coil</keyword>
<evidence type="ECO:0000256" key="1">
    <source>
        <dbReference type="SAM" id="Coils"/>
    </source>
</evidence>
<dbReference type="Pfam" id="PF23082">
    <property type="entry name" value="Myb_DNA-binding_2"/>
    <property type="match status" value="1"/>
</dbReference>
<evidence type="ECO:0000313" key="5">
    <source>
        <dbReference type="EMBL" id="KZT64107.1"/>
    </source>
</evidence>
<organism evidence="5 6">
    <name type="scientific">Daedalea quercina L-15889</name>
    <dbReference type="NCBI Taxonomy" id="1314783"/>
    <lineage>
        <taxon>Eukaryota</taxon>
        <taxon>Fungi</taxon>
        <taxon>Dikarya</taxon>
        <taxon>Basidiomycota</taxon>
        <taxon>Agaricomycotina</taxon>
        <taxon>Agaricomycetes</taxon>
        <taxon>Polyporales</taxon>
        <taxon>Fomitopsis</taxon>
    </lineage>
</organism>
<dbReference type="AlphaFoldDB" id="A0A165L938"/>